<name>A0A485LW79_9ZZZZ</name>
<dbReference type="AlphaFoldDB" id="A0A485LW79"/>
<evidence type="ECO:0000313" key="4">
    <source>
        <dbReference type="EMBL" id="VFU12720.1"/>
    </source>
</evidence>
<proteinExistence type="predicted"/>
<sequence>MKRILGIVASQRVLGNSELLTKAAMEATGADTQKEMIRLTDLNIKSCKACYRCLPPDVPCHINDDLQFLLDKIRAADAVVIAAPCYFLGPQGSIRVFQDRFLSVGNKAGEFRGKPCICIMTYGATDMKGYAEAALNLTARFLNLNLIDSDSFFGASPAEVLEDPGNLERVRQMGRGLMDPGYRRTFKANECPVCWSDLFRYEGKDIVCPFCNTRGEFKAEGQEVKMVFYPRDNHRFTEEGRYEHFDVYLNSKKREFLAKKDHYQKLQEPYRSLDWWIKPPEKD</sequence>
<dbReference type="SUPFAM" id="SSF52218">
    <property type="entry name" value="Flavoproteins"/>
    <property type="match status" value="1"/>
</dbReference>
<evidence type="ECO:0000256" key="2">
    <source>
        <dbReference type="ARBA" id="ARBA00022643"/>
    </source>
</evidence>
<reference evidence="4" key="1">
    <citation type="submission" date="2019-03" db="EMBL/GenBank/DDBJ databases">
        <authorList>
            <person name="Hao L."/>
        </authorList>
    </citation>
    <scope>NUCLEOTIDE SEQUENCE</scope>
</reference>
<dbReference type="InterPro" id="IPR051796">
    <property type="entry name" value="ISF_SsuE-like"/>
</dbReference>
<dbReference type="InterPro" id="IPR029039">
    <property type="entry name" value="Flavoprotein-like_sf"/>
</dbReference>
<keyword evidence="1" id="KW-0285">Flavoprotein</keyword>
<gene>
    <name evidence="4" type="ORF">SCFA_1870008</name>
</gene>
<accession>A0A485LW79</accession>
<dbReference type="InterPro" id="IPR005025">
    <property type="entry name" value="FMN_Rdtase-like_dom"/>
</dbReference>
<dbReference type="Gene3D" id="3.40.50.360">
    <property type="match status" value="1"/>
</dbReference>
<keyword evidence="2" id="KW-0288">FMN</keyword>
<dbReference type="GO" id="GO:0016491">
    <property type="term" value="F:oxidoreductase activity"/>
    <property type="evidence" value="ECO:0007669"/>
    <property type="project" value="InterPro"/>
</dbReference>
<evidence type="ECO:0000259" key="3">
    <source>
        <dbReference type="Pfam" id="PF03358"/>
    </source>
</evidence>
<dbReference type="PANTHER" id="PTHR43278:SF2">
    <property type="entry name" value="IRON-SULFUR FLAVOPROTEIN"/>
    <property type="match status" value="1"/>
</dbReference>
<evidence type="ECO:0000256" key="1">
    <source>
        <dbReference type="ARBA" id="ARBA00022630"/>
    </source>
</evidence>
<dbReference type="Pfam" id="PF03358">
    <property type="entry name" value="FMN_red"/>
    <property type="match status" value="1"/>
</dbReference>
<dbReference type="EMBL" id="CAADRN010000098">
    <property type="protein sequence ID" value="VFU12720.1"/>
    <property type="molecule type" value="Genomic_DNA"/>
</dbReference>
<organism evidence="4">
    <name type="scientific">anaerobic digester metagenome</name>
    <dbReference type="NCBI Taxonomy" id="1263854"/>
    <lineage>
        <taxon>unclassified sequences</taxon>
        <taxon>metagenomes</taxon>
        <taxon>ecological metagenomes</taxon>
    </lineage>
</organism>
<feature type="domain" description="NADPH-dependent FMN reductase-like" evidence="3">
    <location>
        <begin position="3"/>
        <end position="147"/>
    </location>
</feature>
<dbReference type="PANTHER" id="PTHR43278">
    <property type="entry name" value="NAD(P)H-DEPENDENT FMN-CONTAINING OXIDOREDUCTASE YWQN-RELATED"/>
    <property type="match status" value="1"/>
</dbReference>
<protein>
    <submittedName>
        <fullName evidence="4">NADPH-dependent FMN reductase</fullName>
    </submittedName>
</protein>